<dbReference type="InterPro" id="IPR029060">
    <property type="entry name" value="PIN-like_dom_sf"/>
</dbReference>
<evidence type="ECO:0000256" key="1">
    <source>
        <dbReference type="ARBA" id="ARBA00022722"/>
    </source>
</evidence>
<comment type="caution">
    <text evidence="6">The sequence shown here is derived from an EMBL/GenBank/DDBJ whole genome shotgun (WGS) entry which is preliminary data.</text>
</comment>
<dbReference type="CDD" id="cd09870">
    <property type="entry name" value="PIN_YEN1"/>
    <property type="match status" value="1"/>
</dbReference>
<sequence>MGVPGLWDLLRPCGETYSLLNLAVDSGFLKNQNGHRAYRLGIDASIWFFHAQGGREGENPELRTIFFRCARLLAMPFLPLFVFDGPKRPKVKRGKVIGGNEHWMINSLRTILDAFGFECRTAPGEAEAELAYLNRIGVIDAVLSDDVDCFVFGAPTVIRNLSSTLSAGKGKGGPQGKEDGQHVNIYRLEDIKTHTEVNLTQGGLILIALLRGGDYDQQGIDGCGVHIAQALAKAGFGDSLLLAARSNTPGYLEEFLPQWRKDLRAELATNASGFAPRKSPTVAKRITHDFPRLDILRYYTHPVTSESEHNTPRGLDSLWKKRADVAKIARVCELYFEWGVEAKIIKRFRSFLWPGVVLRTLLYTALDNGKEDHLRATQEERILETPSKALARHLNRVGLNSNFDVNQTIATIHSERAHKSTDSLLEYRLEINPKEFVSRARSGIQGTRVETRDSAAADSFDEEESDGEGGSGGKKGASGTDPDSTLRVWMPAAMVAHVCPTLVDNFVIAKAAKGKRKKGTTKAKTSSPEKVPKAKSGGKQSKIDIFTQTKATSQLPSIPLTVPAERPPPRAKLQCILERLENDPFIASMAIPSKTASSRTESKASSNPGFGNLRPFPMTLSSRFEDEDNLFNPISIPNNPSGPSRIRKQSSTSGSSSDKSNLSKSPVNKSPRKSKNQTSPLARSASTQPPLKLPIRPLELLKQRSEKSKRRDSEIIIISSDSDSEVVLEKKMFAKKTAATRVLDFVDLT</sequence>
<feature type="domain" description="XPG N-terminal" evidence="5">
    <location>
        <begin position="1"/>
        <end position="110"/>
    </location>
</feature>
<feature type="domain" description="XPG-I" evidence="4">
    <location>
        <begin position="113"/>
        <end position="191"/>
    </location>
</feature>
<dbReference type="PANTHER" id="PTHR11081">
    <property type="entry name" value="FLAP ENDONUCLEASE FAMILY MEMBER"/>
    <property type="match status" value="1"/>
</dbReference>
<dbReference type="InterPro" id="IPR036279">
    <property type="entry name" value="5-3_exonuclease_C_sf"/>
</dbReference>
<feature type="region of interest" description="Disordered" evidence="3">
    <location>
        <begin position="513"/>
        <end position="540"/>
    </location>
</feature>
<dbReference type="EMBL" id="BPWL01000002">
    <property type="protein sequence ID" value="GJJ07649.1"/>
    <property type="molecule type" value="Genomic_DNA"/>
</dbReference>
<dbReference type="SUPFAM" id="SSF47807">
    <property type="entry name" value="5' to 3' exonuclease, C-terminal subdomain"/>
    <property type="match status" value="1"/>
</dbReference>
<dbReference type="InterPro" id="IPR006085">
    <property type="entry name" value="XPG_DNA_repair_N"/>
</dbReference>
<proteinExistence type="predicted"/>
<gene>
    <name evidence="6" type="ORF">Clacol_001853</name>
</gene>
<feature type="compositionally biased region" description="Polar residues" evidence="3">
    <location>
        <begin position="594"/>
        <end position="609"/>
    </location>
</feature>
<keyword evidence="1" id="KW-0540">Nuclease</keyword>
<feature type="compositionally biased region" description="Polar residues" evidence="3">
    <location>
        <begin position="676"/>
        <end position="689"/>
    </location>
</feature>
<evidence type="ECO:0000259" key="4">
    <source>
        <dbReference type="SMART" id="SM00484"/>
    </source>
</evidence>
<evidence type="ECO:0008006" key="8">
    <source>
        <dbReference type="Google" id="ProtNLM"/>
    </source>
</evidence>
<dbReference type="Gene3D" id="3.40.50.1010">
    <property type="entry name" value="5'-nuclease"/>
    <property type="match status" value="2"/>
</dbReference>
<dbReference type="SUPFAM" id="SSF88723">
    <property type="entry name" value="PIN domain-like"/>
    <property type="match status" value="1"/>
</dbReference>
<evidence type="ECO:0000313" key="7">
    <source>
        <dbReference type="Proteomes" id="UP001050691"/>
    </source>
</evidence>
<dbReference type="AlphaFoldDB" id="A0AAV4ZZ79"/>
<feature type="compositionally biased region" description="Low complexity" evidence="3">
    <location>
        <begin position="632"/>
        <end position="665"/>
    </location>
</feature>
<dbReference type="GO" id="GO:0008821">
    <property type="term" value="F:crossover junction DNA endonuclease activity"/>
    <property type="evidence" value="ECO:0007669"/>
    <property type="project" value="InterPro"/>
</dbReference>
<feature type="compositionally biased region" description="Basic and acidic residues" evidence="3">
    <location>
        <begin position="699"/>
        <end position="712"/>
    </location>
</feature>
<name>A0AAV4ZZ79_9AGAM</name>
<dbReference type="GO" id="GO:0006281">
    <property type="term" value="P:DNA repair"/>
    <property type="evidence" value="ECO:0007669"/>
    <property type="project" value="UniProtKB-ARBA"/>
</dbReference>
<dbReference type="SMART" id="SM00484">
    <property type="entry name" value="XPGI"/>
    <property type="match status" value="1"/>
</dbReference>
<accession>A0AAV4ZZ79</accession>
<dbReference type="PANTHER" id="PTHR11081:SF75">
    <property type="entry name" value="ENDONUCLEASE, PUTATIVE (AFU_ORTHOLOGUE AFUA_3G13260)-RELATED"/>
    <property type="match status" value="1"/>
</dbReference>
<dbReference type="InterPro" id="IPR037316">
    <property type="entry name" value="Yen1_H3TH"/>
</dbReference>
<keyword evidence="2" id="KW-0378">Hydrolase</keyword>
<dbReference type="GO" id="GO:0017108">
    <property type="term" value="F:5'-flap endonuclease activity"/>
    <property type="evidence" value="ECO:0007669"/>
    <property type="project" value="TreeGrafter"/>
</dbReference>
<dbReference type="PRINTS" id="PR00853">
    <property type="entry name" value="XPGRADSUPER"/>
</dbReference>
<evidence type="ECO:0000256" key="3">
    <source>
        <dbReference type="SAM" id="MobiDB-lite"/>
    </source>
</evidence>
<dbReference type="InterPro" id="IPR006084">
    <property type="entry name" value="XPG/Rad2"/>
</dbReference>
<dbReference type="Pfam" id="PF18380">
    <property type="entry name" value="GEN1_C"/>
    <property type="match status" value="1"/>
</dbReference>
<feature type="region of interest" description="Disordered" evidence="3">
    <location>
        <begin position="591"/>
        <end position="712"/>
    </location>
</feature>
<organism evidence="6 7">
    <name type="scientific">Clathrus columnatus</name>
    <dbReference type="NCBI Taxonomy" id="1419009"/>
    <lineage>
        <taxon>Eukaryota</taxon>
        <taxon>Fungi</taxon>
        <taxon>Dikarya</taxon>
        <taxon>Basidiomycota</taxon>
        <taxon>Agaricomycotina</taxon>
        <taxon>Agaricomycetes</taxon>
        <taxon>Phallomycetidae</taxon>
        <taxon>Phallales</taxon>
        <taxon>Clathraceae</taxon>
        <taxon>Clathrus</taxon>
    </lineage>
</organism>
<reference evidence="6" key="1">
    <citation type="submission" date="2021-10" db="EMBL/GenBank/DDBJ databases">
        <title>De novo Genome Assembly of Clathrus columnatus (Basidiomycota, Fungi) Using Illumina and Nanopore Sequence Data.</title>
        <authorList>
            <person name="Ogiso-Tanaka E."/>
            <person name="Itagaki H."/>
            <person name="Hosoya T."/>
            <person name="Hosaka K."/>
        </authorList>
    </citation>
    <scope>NUCLEOTIDE SEQUENCE</scope>
    <source>
        <strain evidence="6">MO-923</strain>
    </source>
</reference>
<dbReference type="SMART" id="SM00485">
    <property type="entry name" value="XPGN"/>
    <property type="match status" value="1"/>
</dbReference>
<evidence type="ECO:0000259" key="5">
    <source>
        <dbReference type="SMART" id="SM00485"/>
    </source>
</evidence>
<protein>
    <recommendedName>
        <fullName evidence="8">XPG-I domain-containing protein</fullName>
    </recommendedName>
</protein>
<dbReference type="InterPro" id="IPR006086">
    <property type="entry name" value="XPG-I_dom"/>
</dbReference>
<keyword evidence="7" id="KW-1185">Reference proteome</keyword>
<dbReference type="InterPro" id="IPR041177">
    <property type="entry name" value="GEN1_C"/>
</dbReference>
<dbReference type="Proteomes" id="UP001050691">
    <property type="component" value="Unassembled WGS sequence"/>
</dbReference>
<dbReference type="CDD" id="cd09906">
    <property type="entry name" value="H3TH_YEN1"/>
    <property type="match status" value="1"/>
</dbReference>
<evidence type="ECO:0000256" key="2">
    <source>
        <dbReference type="ARBA" id="ARBA00022801"/>
    </source>
</evidence>
<evidence type="ECO:0000313" key="6">
    <source>
        <dbReference type="EMBL" id="GJJ07649.1"/>
    </source>
</evidence>
<dbReference type="Pfam" id="PF00867">
    <property type="entry name" value="XPG_I"/>
    <property type="match status" value="1"/>
</dbReference>
<feature type="region of interest" description="Disordered" evidence="3">
    <location>
        <begin position="440"/>
        <end position="483"/>
    </location>
</feature>